<dbReference type="Proteomes" id="UP000184749">
    <property type="component" value="Chromosome"/>
</dbReference>
<name>A0A1L5NGY6_9HYPH</name>
<dbReference type="Pfam" id="PF21102">
    <property type="entry name" value="DprA_N"/>
    <property type="match status" value="1"/>
</dbReference>
<proteinExistence type="predicted"/>
<reference evidence="1 2" key="1">
    <citation type="submission" date="2016-09" db="EMBL/GenBank/DDBJ databases">
        <title>The complete genome sequences of Rhizobium gallicum, symbiovars gallicum and phaseoli, symbionts associated to common bean (Phaseolus vulgaris).</title>
        <authorList>
            <person name="Bustos P."/>
            <person name="Santamaria R.I."/>
            <person name="Perez-Carrascal O.M."/>
            <person name="Juarez S."/>
            <person name="Lozano L."/>
            <person name="Martinez-Flores I."/>
            <person name="Martinez-Romero E."/>
            <person name="Cevallos M."/>
            <person name="Romero D."/>
            <person name="Davila G."/>
            <person name="Gonzalez V."/>
        </authorList>
    </citation>
    <scope>NUCLEOTIDE SEQUENCE [LARGE SCALE GENOMIC DNA]</scope>
    <source>
        <strain evidence="1 2">IE4872</strain>
    </source>
</reference>
<protein>
    <submittedName>
        <fullName evidence="1">Uncharacterized protein</fullName>
    </submittedName>
</protein>
<organism evidence="1 2">
    <name type="scientific">Rhizobium gallicum</name>
    <dbReference type="NCBI Taxonomy" id="56730"/>
    <lineage>
        <taxon>Bacteria</taxon>
        <taxon>Pseudomonadati</taxon>
        <taxon>Pseudomonadota</taxon>
        <taxon>Alphaproteobacteria</taxon>
        <taxon>Hyphomicrobiales</taxon>
        <taxon>Rhizobiaceae</taxon>
        <taxon>Rhizobium/Agrobacterium group</taxon>
        <taxon>Rhizobium</taxon>
    </lineage>
</organism>
<evidence type="ECO:0000313" key="2">
    <source>
        <dbReference type="Proteomes" id="UP000184749"/>
    </source>
</evidence>
<sequence length="109" mass="11877">MDAASARPKGIALRKRQRIAWLRLIAPTMSAPPTFRDLIHHFRLAQTALSVLSELSSRGGATPATRIATEAEAHRELEPAQIRHPFVDVIEGAPLAEGTCCRPMFPSAP</sequence>
<accession>A0A1L5NGY6</accession>
<dbReference type="STRING" id="56730.IE4872_CH01552"/>
<dbReference type="AlphaFoldDB" id="A0A1L5NGY6"/>
<dbReference type="EMBL" id="CP017101">
    <property type="protein sequence ID" value="APO67196.1"/>
    <property type="molecule type" value="Genomic_DNA"/>
</dbReference>
<gene>
    <name evidence="1" type="ORF">IE4872_CH01552</name>
</gene>
<evidence type="ECO:0000313" key="1">
    <source>
        <dbReference type="EMBL" id="APO67196.1"/>
    </source>
</evidence>